<dbReference type="AlphaFoldDB" id="A0A3E2DHW8"/>
<gene>
    <name evidence="7" type="ORF">CHT91_05475</name>
</gene>
<dbReference type="Proteomes" id="UP000259211">
    <property type="component" value="Unassembled WGS sequence"/>
</dbReference>
<reference evidence="7 8" key="1">
    <citation type="submission" date="2017-07" db="EMBL/GenBank/DDBJ databases">
        <authorList>
            <person name="Sun Z.S."/>
            <person name="Albrecht U."/>
            <person name="Echele G."/>
            <person name="Lee C.C."/>
        </authorList>
    </citation>
    <scope>NUCLEOTIDE SEQUENCE [LARGE SCALE GENOMIC DNA]</scope>
    <source>
        <strain evidence="7 8">P16-029</strain>
    </source>
</reference>
<evidence type="ECO:0000256" key="1">
    <source>
        <dbReference type="ARBA" id="ARBA00004141"/>
    </source>
</evidence>
<keyword evidence="3 5" id="KW-1133">Transmembrane helix</keyword>
<evidence type="ECO:0000256" key="3">
    <source>
        <dbReference type="ARBA" id="ARBA00022989"/>
    </source>
</evidence>
<keyword evidence="2 5" id="KW-0812">Transmembrane</keyword>
<dbReference type="GO" id="GO:0008324">
    <property type="term" value="F:monoatomic cation transmembrane transporter activity"/>
    <property type="evidence" value="ECO:0007669"/>
    <property type="project" value="InterPro"/>
</dbReference>
<dbReference type="InterPro" id="IPR027469">
    <property type="entry name" value="Cation_efflux_TMD_sf"/>
</dbReference>
<sequence length="214" mass="22612">MAQFDDSPTCINDAADEINSPSTRRIIALVTILNAIGLVIDVTVASIIGSASLFADAADFLEDVLINGLVLVALGWSVQSRRKASIWLAGLILIPAAAALGTAVWKITSGVPPEPVPLSVTAIIALLINLSCAIALMTLRRQRSSLVRGAWLAARNDVLGNVLILVAGLITTVWFTVWPDVIVGLVMAAINATAAKEVWEQARREVPELEIGEG</sequence>
<protein>
    <submittedName>
        <fullName evidence="7">Cobalt transporter</fullName>
    </submittedName>
</protein>
<organism evidence="7 8">
    <name type="scientific">Cutibacterium avidum</name>
    <dbReference type="NCBI Taxonomy" id="33010"/>
    <lineage>
        <taxon>Bacteria</taxon>
        <taxon>Bacillati</taxon>
        <taxon>Actinomycetota</taxon>
        <taxon>Actinomycetes</taxon>
        <taxon>Propionibacteriales</taxon>
        <taxon>Propionibacteriaceae</taxon>
        <taxon>Cutibacterium</taxon>
    </lineage>
</organism>
<feature type="transmembrane region" description="Helical" evidence="5">
    <location>
        <begin position="85"/>
        <end position="105"/>
    </location>
</feature>
<dbReference type="Pfam" id="PF01545">
    <property type="entry name" value="Cation_efflux"/>
    <property type="match status" value="1"/>
</dbReference>
<dbReference type="InterPro" id="IPR058533">
    <property type="entry name" value="Cation_efflux_TM"/>
</dbReference>
<dbReference type="GO" id="GO:0016020">
    <property type="term" value="C:membrane"/>
    <property type="evidence" value="ECO:0007669"/>
    <property type="project" value="UniProtKB-SubCell"/>
</dbReference>
<accession>A0A3E2DHW8</accession>
<feature type="transmembrane region" description="Helical" evidence="5">
    <location>
        <begin position="26"/>
        <end position="48"/>
    </location>
</feature>
<feature type="domain" description="Cation efflux protein transmembrane" evidence="6">
    <location>
        <begin position="107"/>
        <end position="192"/>
    </location>
</feature>
<evidence type="ECO:0000313" key="8">
    <source>
        <dbReference type="Proteomes" id="UP000259211"/>
    </source>
</evidence>
<evidence type="ECO:0000313" key="7">
    <source>
        <dbReference type="EMBL" id="RFT44908.1"/>
    </source>
</evidence>
<feature type="transmembrane region" description="Helical" evidence="5">
    <location>
        <begin position="60"/>
        <end position="78"/>
    </location>
</feature>
<proteinExistence type="predicted"/>
<feature type="transmembrane region" description="Helical" evidence="5">
    <location>
        <begin position="117"/>
        <end position="137"/>
    </location>
</feature>
<name>A0A3E2DHW8_9ACTN</name>
<dbReference type="EMBL" id="NOWI01000004">
    <property type="protein sequence ID" value="RFT44908.1"/>
    <property type="molecule type" value="Genomic_DNA"/>
</dbReference>
<dbReference type="RefSeq" id="WP_117189176.1">
    <property type="nucleotide sequence ID" value="NZ_JAQDJS010000007.1"/>
</dbReference>
<comment type="subcellular location">
    <subcellularLocation>
        <location evidence="1">Membrane</location>
        <topology evidence="1">Multi-pass membrane protein</topology>
    </subcellularLocation>
</comment>
<comment type="caution">
    <text evidence="7">The sequence shown here is derived from an EMBL/GenBank/DDBJ whole genome shotgun (WGS) entry which is preliminary data.</text>
</comment>
<evidence type="ECO:0000256" key="5">
    <source>
        <dbReference type="SAM" id="Phobius"/>
    </source>
</evidence>
<evidence type="ECO:0000259" key="6">
    <source>
        <dbReference type="Pfam" id="PF01545"/>
    </source>
</evidence>
<feature type="transmembrane region" description="Helical" evidence="5">
    <location>
        <begin position="158"/>
        <end position="177"/>
    </location>
</feature>
<evidence type="ECO:0000256" key="2">
    <source>
        <dbReference type="ARBA" id="ARBA00022692"/>
    </source>
</evidence>
<dbReference type="Gene3D" id="1.20.1510.10">
    <property type="entry name" value="Cation efflux protein transmembrane domain"/>
    <property type="match status" value="1"/>
</dbReference>
<dbReference type="SUPFAM" id="SSF161111">
    <property type="entry name" value="Cation efflux protein transmembrane domain-like"/>
    <property type="match status" value="1"/>
</dbReference>
<keyword evidence="4 5" id="KW-0472">Membrane</keyword>
<evidence type="ECO:0000256" key="4">
    <source>
        <dbReference type="ARBA" id="ARBA00023136"/>
    </source>
</evidence>